<dbReference type="InterPro" id="IPR000182">
    <property type="entry name" value="GNAT_dom"/>
</dbReference>
<dbReference type="Proteomes" id="UP000612352">
    <property type="component" value="Unassembled WGS sequence"/>
</dbReference>
<dbReference type="PANTHER" id="PTHR43610:SF1">
    <property type="entry name" value="N-ACETYLTRANSFERASE DOMAIN-CONTAINING PROTEIN"/>
    <property type="match status" value="1"/>
</dbReference>
<evidence type="ECO:0000313" key="2">
    <source>
        <dbReference type="EMBL" id="MBK0330447.1"/>
    </source>
</evidence>
<keyword evidence="3" id="KW-1185">Reference proteome</keyword>
<dbReference type="Gene3D" id="3.40.630.30">
    <property type="match status" value="1"/>
</dbReference>
<dbReference type="RefSeq" id="WP_200501060.1">
    <property type="nucleotide sequence ID" value="NZ_JAEDAJ010000001.1"/>
</dbReference>
<name>A0ABS1B8C9_9MICO</name>
<dbReference type="Pfam" id="PF13302">
    <property type="entry name" value="Acetyltransf_3"/>
    <property type="match status" value="1"/>
</dbReference>
<comment type="caution">
    <text evidence="2">The sequence shown here is derived from an EMBL/GenBank/DDBJ whole genome shotgun (WGS) entry which is preliminary data.</text>
</comment>
<dbReference type="PANTHER" id="PTHR43610">
    <property type="entry name" value="BLL6696 PROTEIN"/>
    <property type="match status" value="1"/>
</dbReference>
<dbReference type="EMBL" id="JAEDAJ010000001">
    <property type="protein sequence ID" value="MBK0330447.1"/>
    <property type="molecule type" value="Genomic_DNA"/>
</dbReference>
<feature type="domain" description="N-acetyltransferase" evidence="1">
    <location>
        <begin position="19"/>
        <end position="155"/>
    </location>
</feature>
<dbReference type="InterPro" id="IPR016181">
    <property type="entry name" value="Acyl_CoA_acyltransferase"/>
</dbReference>
<reference evidence="2 3" key="1">
    <citation type="submission" date="2020-12" db="EMBL/GenBank/DDBJ databases">
        <title>Brachybacterium sp. MASK1Z-5, whole genome shotgun sequence.</title>
        <authorList>
            <person name="Tuo L."/>
        </authorList>
    </citation>
    <scope>NUCLEOTIDE SEQUENCE [LARGE SCALE GENOMIC DNA]</scope>
    <source>
        <strain evidence="2 3">MASK1Z-5</strain>
    </source>
</reference>
<gene>
    <name evidence="2" type="ORF">I8D64_03430</name>
</gene>
<sequence>MSIPLPLPTLTLHGRLVDLVPLSHDHLAGLQDAVADGELWSTWYTTVPRPEDMAEEIDRRLALREEGMMLPFTTIRRADGLVLGMTTFMNIDPSVPRVEIGSTWNRASVHGTGTNPDSKLLLFAHAFEQWEVEAVRFRTHRANQQSRTAIERLGAELEGILRADSRDRFGIVRDTAQFSVLARDWPMVRATLEHRVGRHLG</sequence>
<dbReference type="SUPFAM" id="SSF55729">
    <property type="entry name" value="Acyl-CoA N-acyltransferases (Nat)"/>
    <property type="match status" value="1"/>
</dbReference>
<evidence type="ECO:0000259" key="1">
    <source>
        <dbReference type="Pfam" id="PF13302"/>
    </source>
</evidence>
<organism evidence="2 3">
    <name type="scientific">Brachybacterium halotolerans</name>
    <dbReference type="NCBI Taxonomy" id="2795215"/>
    <lineage>
        <taxon>Bacteria</taxon>
        <taxon>Bacillati</taxon>
        <taxon>Actinomycetota</taxon>
        <taxon>Actinomycetes</taxon>
        <taxon>Micrococcales</taxon>
        <taxon>Dermabacteraceae</taxon>
        <taxon>Brachybacterium</taxon>
    </lineage>
</organism>
<accession>A0ABS1B8C9</accession>
<proteinExistence type="predicted"/>
<protein>
    <submittedName>
        <fullName evidence="2">GNAT family N-acetyltransferase</fullName>
    </submittedName>
</protein>
<evidence type="ECO:0000313" key="3">
    <source>
        <dbReference type="Proteomes" id="UP000612352"/>
    </source>
</evidence>